<name>A0A2V5H229_ASPV1</name>
<dbReference type="Proteomes" id="UP000249829">
    <property type="component" value="Unassembled WGS sequence"/>
</dbReference>
<evidence type="ECO:0000256" key="1">
    <source>
        <dbReference type="SAM" id="MobiDB-lite"/>
    </source>
</evidence>
<sequence length="170" mass="19147">MQCSAVQYSAAQLQCRADRSRACPLGPASPTPSLGPSRLSPPASNSPHHQVPYQEPSHRRTNDERAAALIPRNHNPATCQVSHLVDPDMRREQRKKQPKFCLAQDFIAPVLTTTTAQYNDGQVTISNHLLRILYMIQPLSLHHPYMSEQHEIEKKNYPPNNTSPIAQRKL</sequence>
<protein>
    <submittedName>
        <fullName evidence="2">Uncharacterized protein</fullName>
    </submittedName>
</protein>
<reference evidence="2 3" key="1">
    <citation type="submission" date="2018-02" db="EMBL/GenBank/DDBJ databases">
        <title>The genomes of Aspergillus section Nigri reveals drivers in fungal speciation.</title>
        <authorList>
            <consortium name="DOE Joint Genome Institute"/>
            <person name="Vesth T.C."/>
            <person name="Nybo J."/>
            <person name="Theobald S."/>
            <person name="Brandl J."/>
            <person name="Frisvad J.C."/>
            <person name="Nielsen K.F."/>
            <person name="Lyhne E.K."/>
            <person name="Kogle M.E."/>
            <person name="Kuo A."/>
            <person name="Riley R."/>
            <person name="Clum A."/>
            <person name="Nolan M."/>
            <person name="Lipzen A."/>
            <person name="Salamov A."/>
            <person name="Henrissat B."/>
            <person name="Wiebenga A."/>
            <person name="De vries R.P."/>
            <person name="Grigoriev I.V."/>
            <person name="Mortensen U.H."/>
            <person name="Andersen M.R."/>
            <person name="Baker S.E."/>
        </authorList>
    </citation>
    <scope>NUCLEOTIDE SEQUENCE [LARGE SCALE GENOMIC DNA]</scope>
    <source>
        <strain evidence="2 3">CBS 115571</strain>
    </source>
</reference>
<dbReference type="AlphaFoldDB" id="A0A2V5H229"/>
<accession>A0A2V5H229</accession>
<gene>
    <name evidence="2" type="ORF">BO99DRAFT_236733</name>
</gene>
<keyword evidence="3" id="KW-1185">Reference proteome</keyword>
<dbReference type="EMBL" id="KZ825178">
    <property type="protein sequence ID" value="PYI15852.1"/>
    <property type="molecule type" value="Genomic_DNA"/>
</dbReference>
<evidence type="ECO:0000313" key="3">
    <source>
        <dbReference type="Proteomes" id="UP000249829"/>
    </source>
</evidence>
<feature type="region of interest" description="Disordered" evidence="1">
    <location>
        <begin position="24"/>
        <end position="62"/>
    </location>
</feature>
<proteinExistence type="predicted"/>
<evidence type="ECO:0000313" key="2">
    <source>
        <dbReference type="EMBL" id="PYI15852.1"/>
    </source>
</evidence>
<organism evidence="2 3">
    <name type="scientific">Aspergillus violaceofuscus (strain CBS 115571)</name>
    <dbReference type="NCBI Taxonomy" id="1450538"/>
    <lineage>
        <taxon>Eukaryota</taxon>
        <taxon>Fungi</taxon>
        <taxon>Dikarya</taxon>
        <taxon>Ascomycota</taxon>
        <taxon>Pezizomycotina</taxon>
        <taxon>Eurotiomycetes</taxon>
        <taxon>Eurotiomycetidae</taxon>
        <taxon>Eurotiales</taxon>
        <taxon>Aspergillaceae</taxon>
        <taxon>Aspergillus</taxon>
    </lineage>
</organism>